<dbReference type="SUPFAM" id="SSF53187">
    <property type="entry name" value="Zn-dependent exopeptidases"/>
    <property type="match status" value="1"/>
</dbReference>
<proteinExistence type="predicted"/>
<dbReference type="InterPro" id="IPR011227">
    <property type="entry name" value="UCP029730"/>
</dbReference>
<dbReference type="PIRSF" id="PIRSF029730">
    <property type="entry name" value="UCP029730"/>
    <property type="match status" value="1"/>
</dbReference>
<accession>A0ABT3ZF68</accession>
<dbReference type="Proteomes" id="UP001073227">
    <property type="component" value="Unassembled WGS sequence"/>
</dbReference>
<organism evidence="2 3">
    <name type="scientific">Hoeflea algicola</name>
    <dbReference type="NCBI Taxonomy" id="2983763"/>
    <lineage>
        <taxon>Bacteria</taxon>
        <taxon>Pseudomonadati</taxon>
        <taxon>Pseudomonadota</taxon>
        <taxon>Alphaproteobacteria</taxon>
        <taxon>Hyphomicrobiales</taxon>
        <taxon>Rhizobiaceae</taxon>
        <taxon>Hoeflea</taxon>
    </lineage>
</organism>
<reference evidence="2" key="1">
    <citation type="submission" date="2022-10" db="EMBL/GenBank/DDBJ databases">
        <title>Hoeflea sp. G2-23, isolated from marine algae.</title>
        <authorList>
            <person name="Kristyanto S."/>
            <person name="Kim J.M."/>
            <person name="Jeon C.O."/>
        </authorList>
    </citation>
    <scope>NUCLEOTIDE SEQUENCE</scope>
    <source>
        <strain evidence="2">G2-23</strain>
    </source>
</reference>
<evidence type="ECO:0000313" key="3">
    <source>
        <dbReference type="Proteomes" id="UP001073227"/>
    </source>
</evidence>
<dbReference type="RefSeq" id="WP_267655843.1">
    <property type="nucleotide sequence ID" value="NZ_JAOVZR010000001.1"/>
</dbReference>
<keyword evidence="3" id="KW-1185">Reference proteome</keyword>
<dbReference type="InterPro" id="IPR007709">
    <property type="entry name" value="N-FG_amidohydro"/>
</dbReference>
<comment type="caution">
    <text evidence="2">The sequence shown here is derived from an EMBL/GenBank/DDBJ whole genome shotgun (WGS) entry which is preliminary data.</text>
</comment>
<gene>
    <name evidence="2" type="ORF">OEG84_22525</name>
</gene>
<evidence type="ECO:0000313" key="2">
    <source>
        <dbReference type="EMBL" id="MCY0150403.1"/>
    </source>
</evidence>
<evidence type="ECO:0000256" key="1">
    <source>
        <dbReference type="SAM" id="MobiDB-lite"/>
    </source>
</evidence>
<dbReference type="Pfam" id="PF05013">
    <property type="entry name" value="FGase"/>
    <property type="match status" value="1"/>
</dbReference>
<feature type="region of interest" description="Disordered" evidence="1">
    <location>
        <begin position="1"/>
        <end position="21"/>
    </location>
</feature>
<dbReference type="EMBL" id="JAOVZR010000001">
    <property type="protein sequence ID" value="MCY0150403.1"/>
    <property type="molecule type" value="Genomic_DNA"/>
</dbReference>
<dbReference type="Gene3D" id="3.40.630.40">
    <property type="entry name" value="Zn-dependent exopeptidases"/>
    <property type="match status" value="1"/>
</dbReference>
<protein>
    <submittedName>
        <fullName evidence="2">N-formylglutamate amidohydrolase</fullName>
    </submittedName>
</protein>
<sequence>MSDLQDNTKAMVLSPEEPHPLETFNQDATSEYFVICEHAGNRIPESLGTMGLSETDRQRHIAWDIGARAVAIELSKMLDAPLYAQRYSRIVCDCNRRPDVAAFTPVRSEATDVPGNINLTPEASAARAREIFWPFHNAVTEALEDRRQRGIPTKLVTVHSFTPVYLGQKRPWEIGVLFNRDRDLAPSVADWLKDNTDLCIGINEPYAVGDDTDYAIPVHGEQRGLPCVEFEIRNDLIADAGTAPHWAAILRDALVGSSRTP</sequence>
<name>A0ABT3ZF68_9HYPH</name>